<name>W9Y5S0_9EURO</name>
<dbReference type="AlphaFoldDB" id="W9Y5S0"/>
<dbReference type="InterPro" id="IPR012340">
    <property type="entry name" value="NA-bd_OB-fold"/>
</dbReference>
<dbReference type="Gene3D" id="2.40.50.140">
    <property type="entry name" value="Nucleic acid-binding proteins"/>
    <property type="match status" value="1"/>
</dbReference>
<dbReference type="RefSeq" id="XP_007733960.1">
    <property type="nucleotide sequence ID" value="XM_007735770.1"/>
</dbReference>
<reference evidence="1 2" key="1">
    <citation type="submission" date="2013-03" db="EMBL/GenBank/DDBJ databases">
        <title>The Genome Sequence of Capronia epimyces CBS 606.96.</title>
        <authorList>
            <consortium name="The Broad Institute Genomics Platform"/>
            <person name="Cuomo C."/>
            <person name="de Hoog S."/>
            <person name="Gorbushina A."/>
            <person name="Walker B."/>
            <person name="Young S.K."/>
            <person name="Zeng Q."/>
            <person name="Gargeya S."/>
            <person name="Fitzgerald M."/>
            <person name="Haas B."/>
            <person name="Abouelleil A."/>
            <person name="Allen A.W."/>
            <person name="Alvarado L."/>
            <person name="Arachchi H.M."/>
            <person name="Berlin A.M."/>
            <person name="Chapman S.B."/>
            <person name="Gainer-Dewar J."/>
            <person name="Goldberg J."/>
            <person name="Griggs A."/>
            <person name="Gujja S."/>
            <person name="Hansen M."/>
            <person name="Howarth C."/>
            <person name="Imamovic A."/>
            <person name="Ireland A."/>
            <person name="Larimer J."/>
            <person name="McCowan C."/>
            <person name="Murphy C."/>
            <person name="Pearson M."/>
            <person name="Poon T.W."/>
            <person name="Priest M."/>
            <person name="Roberts A."/>
            <person name="Saif S."/>
            <person name="Shea T."/>
            <person name="Sisk P."/>
            <person name="Sykes S."/>
            <person name="Wortman J."/>
            <person name="Nusbaum C."/>
            <person name="Birren B."/>
        </authorList>
    </citation>
    <scope>NUCLEOTIDE SEQUENCE [LARGE SCALE GENOMIC DNA]</scope>
    <source>
        <strain evidence="1 2">CBS 606.96</strain>
    </source>
</reference>
<comment type="caution">
    <text evidence="1">The sequence shown here is derived from an EMBL/GenBank/DDBJ whole genome shotgun (WGS) entry which is preliminary data.</text>
</comment>
<gene>
    <name evidence="1" type="ORF">A1O3_05650</name>
</gene>
<dbReference type="HOGENOM" id="CLU_102601_1_0_1"/>
<dbReference type="GO" id="GO:0043047">
    <property type="term" value="F:single-stranded telomeric DNA binding"/>
    <property type="evidence" value="ECO:0007669"/>
    <property type="project" value="InterPro"/>
</dbReference>
<dbReference type="Proteomes" id="UP000019478">
    <property type="component" value="Unassembled WGS sequence"/>
</dbReference>
<protein>
    <recommendedName>
        <fullName evidence="3">CST complex subunit Ten1</fullName>
    </recommendedName>
</protein>
<evidence type="ECO:0000313" key="1">
    <source>
        <dbReference type="EMBL" id="EXJ84975.1"/>
    </source>
</evidence>
<dbReference type="GO" id="GO:0016233">
    <property type="term" value="P:telomere capping"/>
    <property type="evidence" value="ECO:0007669"/>
    <property type="project" value="InterPro"/>
</dbReference>
<dbReference type="Pfam" id="PF12658">
    <property type="entry name" value="Ten1"/>
    <property type="match status" value="1"/>
</dbReference>
<accession>W9Y5S0</accession>
<dbReference type="GO" id="GO:1990879">
    <property type="term" value="C:CST complex"/>
    <property type="evidence" value="ECO:0007669"/>
    <property type="project" value="InterPro"/>
</dbReference>
<dbReference type="GeneID" id="19169760"/>
<dbReference type="OrthoDB" id="5275361at2759"/>
<dbReference type="eggNOG" id="ENOG502SESG">
    <property type="taxonomic scope" value="Eukaryota"/>
</dbReference>
<sequence>MNGSASNGPTPSKFVFISELPALPAATKVRFLGCVVEYDSLRGRLLLEHTYPKNAHPIPRASVDVNLVLESTPSSALERGRWINVIGYTQSTHHRFRKRKADSAHVPDQAVPLQAILIWDAGPLRIADYETALEDHSQIRQ</sequence>
<evidence type="ECO:0000313" key="2">
    <source>
        <dbReference type="Proteomes" id="UP000019478"/>
    </source>
</evidence>
<dbReference type="InterPro" id="IPR024222">
    <property type="entry name" value="Ten1_fungal"/>
</dbReference>
<evidence type="ECO:0008006" key="3">
    <source>
        <dbReference type="Google" id="ProtNLM"/>
    </source>
</evidence>
<dbReference type="EMBL" id="AMGY01000004">
    <property type="protein sequence ID" value="EXJ84975.1"/>
    <property type="molecule type" value="Genomic_DNA"/>
</dbReference>
<organism evidence="1 2">
    <name type="scientific">Capronia epimyces CBS 606.96</name>
    <dbReference type="NCBI Taxonomy" id="1182542"/>
    <lineage>
        <taxon>Eukaryota</taxon>
        <taxon>Fungi</taxon>
        <taxon>Dikarya</taxon>
        <taxon>Ascomycota</taxon>
        <taxon>Pezizomycotina</taxon>
        <taxon>Eurotiomycetes</taxon>
        <taxon>Chaetothyriomycetidae</taxon>
        <taxon>Chaetothyriales</taxon>
        <taxon>Herpotrichiellaceae</taxon>
        <taxon>Capronia</taxon>
    </lineage>
</organism>
<keyword evidence="2" id="KW-1185">Reference proteome</keyword>
<proteinExistence type="predicted"/>
<feature type="non-terminal residue" evidence="1">
    <location>
        <position position="141"/>
    </location>
</feature>